<dbReference type="EMBL" id="JAHRHJ020000004">
    <property type="protein sequence ID" value="KAH9319094.1"/>
    <property type="molecule type" value="Genomic_DNA"/>
</dbReference>
<comment type="caution">
    <text evidence="2">The sequence shown here is derived from an EMBL/GenBank/DDBJ whole genome shotgun (WGS) entry which is preliminary data.</text>
</comment>
<dbReference type="CDD" id="cd14496">
    <property type="entry name" value="PTP_paladin"/>
    <property type="match status" value="2"/>
</dbReference>
<reference evidence="2 3" key="1">
    <citation type="journal article" date="2021" name="Nat. Plants">
        <title>The Taxus genome provides insights into paclitaxel biosynthesis.</title>
        <authorList>
            <person name="Xiong X."/>
            <person name="Gou J."/>
            <person name="Liao Q."/>
            <person name="Li Y."/>
            <person name="Zhou Q."/>
            <person name="Bi G."/>
            <person name="Li C."/>
            <person name="Du R."/>
            <person name="Wang X."/>
            <person name="Sun T."/>
            <person name="Guo L."/>
            <person name="Liang H."/>
            <person name="Lu P."/>
            <person name="Wu Y."/>
            <person name="Zhang Z."/>
            <person name="Ro D.K."/>
            <person name="Shang Y."/>
            <person name="Huang S."/>
            <person name="Yan J."/>
        </authorList>
    </citation>
    <scope>NUCLEOTIDE SEQUENCE [LARGE SCALE GENOMIC DNA]</scope>
    <source>
        <strain evidence="2">Ta-2019</strain>
    </source>
</reference>
<dbReference type="InterPro" id="IPR050561">
    <property type="entry name" value="PTP"/>
</dbReference>
<evidence type="ECO:0008006" key="4">
    <source>
        <dbReference type="Google" id="ProtNLM"/>
    </source>
</evidence>
<dbReference type="Gene3D" id="3.90.190.10">
    <property type="entry name" value="Protein tyrosine phosphatase superfamily"/>
    <property type="match status" value="3"/>
</dbReference>
<evidence type="ECO:0000256" key="1">
    <source>
        <dbReference type="SAM" id="MobiDB-lite"/>
    </source>
</evidence>
<evidence type="ECO:0000313" key="3">
    <source>
        <dbReference type="Proteomes" id="UP000824469"/>
    </source>
</evidence>
<proteinExistence type="predicted"/>
<dbReference type="PANTHER" id="PTHR23339">
    <property type="entry name" value="TYROSINE SPECIFIC PROTEIN PHOSPHATASE AND DUAL SPECIFICITY PROTEIN PHOSPHATASE"/>
    <property type="match status" value="1"/>
</dbReference>
<protein>
    <recommendedName>
        <fullName evidence="4">Paladin</fullName>
    </recommendedName>
</protein>
<dbReference type="InterPro" id="IPR029021">
    <property type="entry name" value="Prot-tyrosine_phosphatase-like"/>
</dbReference>
<feature type="region of interest" description="Disordered" evidence="1">
    <location>
        <begin position="677"/>
        <end position="710"/>
    </location>
</feature>
<dbReference type="Pfam" id="PF14566">
    <property type="entry name" value="PTPlike_phytase"/>
    <property type="match status" value="3"/>
</dbReference>
<dbReference type="SMART" id="SM01301">
    <property type="entry name" value="PTPlike_phytase"/>
    <property type="match status" value="3"/>
</dbReference>
<gene>
    <name evidence="2" type="ORF">KI387_020863</name>
</gene>
<dbReference type="Proteomes" id="UP000824469">
    <property type="component" value="Unassembled WGS sequence"/>
</dbReference>
<dbReference type="FunFam" id="3.90.190.10:FF:000047">
    <property type="entry name" value="Paladin isoform A"/>
    <property type="match status" value="2"/>
</dbReference>
<feature type="compositionally biased region" description="Polar residues" evidence="1">
    <location>
        <begin position="679"/>
        <end position="691"/>
    </location>
</feature>
<keyword evidence="3" id="KW-1185">Reference proteome</keyword>
<organism evidence="2 3">
    <name type="scientific">Taxus chinensis</name>
    <name type="common">Chinese yew</name>
    <name type="synonym">Taxus wallichiana var. chinensis</name>
    <dbReference type="NCBI Taxonomy" id="29808"/>
    <lineage>
        <taxon>Eukaryota</taxon>
        <taxon>Viridiplantae</taxon>
        <taxon>Streptophyta</taxon>
        <taxon>Embryophyta</taxon>
        <taxon>Tracheophyta</taxon>
        <taxon>Spermatophyta</taxon>
        <taxon>Pinopsida</taxon>
        <taxon>Pinidae</taxon>
        <taxon>Conifers II</taxon>
        <taxon>Cupressales</taxon>
        <taxon>Taxaceae</taxon>
        <taxon>Taxus</taxon>
    </lineage>
</organism>
<sequence length="1469" mass="165156">MMMSPEREPEQVMSLRGGSVLGKKTILKSDHFPGCQNKRLRPQIEGAPNYRRVGSLPVHGVAIPTVEGIRNVLNLIGAFKNGHEKHVLWHNLREEPVVYINGRPFVLREVERPFSNLEYTGIDRARLEEMEARLKDDILQEAACYTNNILVTDELPDGQMVDQWEPISEGSVQTPLEVYLELQKEGYLVDYERVPITDEKSPKERDFDSLVHRVLQADVNTEIMFNCQMGRGRTTTGMVIGTLVYLNRIGASGIRRTCSVGRILESESDVIDDIPDSEEALRRGEYTVIRSLIRVLEGGVEGKRQVDKIIDKCSAMQNLREAISAYRNSIQRQPDEKKRESALSFFVEYLERYYFLICFAVYIQTDRVALCSFPSRQSSFADWMKARPELYSILRRLVRRDPMCALRYGMLKPSIMKKIAASTDGRPSDMDTVAAKRNGEVLGRQTVLKSDHCSSCQNLSLPERVEGAPNFREVPGFPVYGVANPTVDGIRAVIHQIGGTKGGRPVLWHNMREEPVIYINGKPFVLREVERPYKNMLEYTGIDRERVERMEARLKEDIFREAERYAGAIMVTHEADDGQIYHAWEAVNSHVVQTPLEVFKGLELEGFPIEYARVPITDGKAPKSSDFDALAMKISSASKNTAFVFNCQMGRGRTTTGTVIACLVKIRLDYGKPLRLPSAHTTTSESDNGFTSGEEAGNESCDTTAGSPEAKKGHQELFPSFGIDDILLIRKITTLFDNGVECREALDAVIDCCAALQNIRRAVLHYRRMFNQQYMEPRERRVALNRGAEYLERYFMLIAFAAYIGSEAFDGFCESGSPKIPFKTWLHRRAEIQEMKWSIRLRPARFFAIPVDLRTHAEGHNGDAVMEAIVKARNGSILGKRSILKMYFFPGQEKTSTYVDVPGAPHVYKVGDLPVYGMATPTVDGAKAVLASLHAEPTSAGYLSHKVLVTDLREEVVVYVCGKPFVLRELYQPVDTLKHVGIKGPVVEHMEARLKEDILSEVARSGGHVLLHREEFNPITNQSDIIGYWENISREHVKTPAEVYAGLKGDGYNIDYKRIPLTREREALATDVDAIQRQLDESEEGAQYLFVSHTGFGGIAYAMAITCLRLNAEAALGCEKSASLGANNSMGLLSAGNIVVISALNDEEAFKQGDYRDILSLTRVLAHGPMSKAEVDIVIDKCAGAGHLRNDIFYHRKKFQECVEEEEKSHHLDMGIKALRRYFFLIAFRSYLYSRVALHGATFAGETGFSAWMQARPELGHLCDNLKLDKVHTKCACSLSHLSCDSPIFDTRSKLITITSNRTTKLVITFSVSSYEKGHPRRQSHPGHDPGLNHLTLQVGRVKVIYHKVIDDKGLVCNLAESSLLRLFSCSNNTVEYEACNSWTSLGQEKAHKELADLSSFRLIIVDDYIHQTKGCAIVNNHSTRSSRLNLYSSTCSRRRSCGVRLGIRYQVGDPIESPNCYIYISLPE</sequence>
<name>A0AA38GC19_TAXCH</name>
<accession>A0AA38GC19</accession>
<dbReference type="SUPFAM" id="SSF52799">
    <property type="entry name" value="(Phosphotyrosine protein) phosphatases II"/>
    <property type="match status" value="3"/>
</dbReference>
<evidence type="ECO:0000313" key="2">
    <source>
        <dbReference type="EMBL" id="KAH9319094.1"/>
    </source>
</evidence>
<dbReference type="OMA" id="VIPIWEE"/>